<dbReference type="Gene3D" id="1.10.20.140">
    <property type="match status" value="1"/>
</dbReference>
<dbReference type="InterPro" id="IPR036236">
    <property type="entry name" value="Znf_C2H2_sf"/>
</dbReference>
<dbReference type="GO" id="GO:0006400">
    <property type="term" value="P:tRNA modification"/>
    <property type="evidence" value="ECO:0007669"/>
    <property type="project" value="TreeGrafter"/>
</dbReference>
<gene>
    <name evidence="8" type="ORF">CARUB_v10023142mg</name>
</gene>
<name>R0FVT7_9BRAS</name>
<keyword evidence="2 6" id="KW-0808">Transferase</keyword>
<proteinExistence type="inferred from homology"/>
<dbReference type="AlphaFoldDB" id="R0FVT7"/>
<dbReference type="GO" id="GO:0052381">
    <property type="term" value="F:tRNA dimethylallyltransferase activity"/>
    <property type="evidence" value="ECO:0007669"/>
    <property type="project" value="InterPro"/>
</dbReference>
<dbReference type="FunFam" id="3.30.160.60:FF:002405">
    <property type="entry name" value="tRNA dimethylallyltransferase"/>
    <property type="match status" value="1"/>
</dbReference>
<dbReference type="EMBL" id="KB870808">
    <property type="protein sequence ID" value="EOA27047.1"/>
    <property type="molecule type" value="Genomic_DNA"/>
</dbReference>
<evidence type="ECO:0000313" key="9">
    <source>
        <dbReference type="Proteomes" id="UP000029121"/>
    </source>
</evidence>
<dbReference type="Gene3D" id="3.40.50.300">
    <property type="entry name" value="P-loop containing nucleotide triphosphate hydrolases"/>
    <property type="match status" value="1"/>
</dbReference>
<feature type="compositionally biased region" description="Basic and acidic residues" evidence="7">
    <location>
        <begin position="456"/>
        <end position="468"/>
    </location>
</feature>
<evidence type="ECO:0000256" key="3">
    <source>
        <dbReference type="ARBA" id="ARBA00022712"/>
    </source>
</evidence>
<dbReference type="OrthoDB" id="775260at2759"/>
<dbReference type="Gene3D" id="3.30.160.60">
    <property type="entry name" value="Classic Zinc Finger"/>
    <property type="match status" value="1"/>
</dbReference>
<dbReference type="KEGG" id="crb:17889218"/>
<dbReference type="Proteomes" id="UP000029121">
    <property type="component" value="Unassembled WGS sequence"/>
</dbReference>
<feature type="region of interest" description="Disordered" evidence="7">
    <location>
        <begin position="433"/>
        <end position="468"/>
    </location>
</feature>
<dbReference type="PANTHER" id="PTHR11088:SF82">
    <property type="entry name" value="TRNA DIMETHYLALLYLTRANSFERASE 2"/>
    <property type="match status" value="1"/>
</dbReference>
<feature type="compositionally biased region" description="Basic residues" evidence="7">
    <location>
        <begin position="438"/>
        <end position="453"/>
    </location>
</feature>
<keyword evidence="9" id="KW-1185">Reference proteome</keyword>
<comment type="similarity">
    <text evidence="1 6">Belongs to the IPP transferase family.</text>
</comment>
<evidence type="ECO:0000256" key="6">
    <source>
        <dbReference type="RuleBase" id="RU003785"/>
    </source>
</evidence>
<sequence>MMLNPSNGGIEEEKMKMKMKKAKVIVIMGPTGSGKSKLAVDLASHFPVEIINADAMQIYSGLDVLTNKVTINEQKGVPHHLLGTVSSDMEFTAKDFRDFTVPLIEEIVSRNHIPVLVGGTNYYIQAVVSKFLLDDTAAEDTEECCSDVASVVEIGLGVESVSGRDDLSHGYDLLKELDPVAANRIHPNNHRKINQYLSLHASKGVLPSKLYQGKTAENWGCIDASHFDYCLICIDAETPVLDRYVEQRVDSMVEAGLLDEVYDIYKPGADYTRGLRQSIGVREFEDFLKIHLSESQLTSSSKDDKTMKKNLRKILNFPKDDKLRIMLEDAIDRVKLNTRRLVRRQKRRLSRLETVFGWNIHYIDATEYILSKSEESWDAQVIKPAAEILRCFLMKETDTGSDITSGKSLERDLWSQYVCEACGNKVLRGRHEWEQHKQGRTHRKRTTRLRKSQTFKSREKQEEEPKYQ</sequence>
<dbReference type="PANTHER" id="PTHR11088">
    <property type="entry name" value="TRNA DIMETHYLALLYLTRANSFERASE"/>
    <property type="match status" value="1"/>
</dbReference>
<evidence type="ECO:0000256" key="1">
    <source>
        <dbReference type="ARBA" id="ARBA00005842"/>
    </source>
</evidence>
<dbReference type="InterPro" id="IPR027417">
    <property type="entry name" value="P-loop_NTPase"/>
</dbReference>
<dbReference type="NCBIfam" id="TIGR00174">
    <property type="entry name" value="miaA"/>
    <property type="match status" value="1"/>
</dbReference>
<dbReference type="Pfam" id="PF01715">
    <property type="entry name" value="IPPT"/>
    <property type="match status" value="1"/>
</dbReference>
<reference evidence="9" key="1">
    <citation type="journal article" date="2013" name="Nat. Genet.">
        <title>The Capsella rubella genome and the genomic consequences of rapid mating system evolution.</title>
        <authorList>
            <person name="Slotte T."/>
            <person name="Hazzouri K.M."/>
            <person name="Agren J.A."/>
            <person name="Koenig D."/>
            <person name="Maumus F."/>
            <person name="Guo Y.L."/>
            <person name="Steige K."/>
            <person name="Platts A.E."/>
            <person name="Escobar J.S."/>
            <person name="Newman L.K."/>
            <person name="Wang W."/>
            <person name="Mandakova T."/>
            <person name="Vello E."/>
            <person name="Smith L.M."/>
            <person name="Henz S.R."/>
            <person name="Steffen J."/>
            <person name="Takuno S."/>
            <person name="Brandvain Y."/>
            <person name="Coop G."/>
            <person name="Andolfatto P."/>
            <person name="Hu T.T."/>
            <person name="Blanchette M."/>
            <person name="Clark R.M."/>
            <person name="Quesneville H."/>
            <person name="Nordborg M."/>
            <person name="Gaut B.S."/>
            <person name="Lysak M.A."/>
            <person name="Jenkins J."/>
            <person name="Grimwood J."/>
            <person name="Chapman J."/>
            <person name="Prochnik S."/>
            <person name="Shu S."/>
            <person name="Rokhsar D."/>
            <person name="Schmutz J."/>
            <person name="Weigel D."/>
            <person name="Wright S.I."/>
        </authorList>
    </citation>
    <scope>NUCLEOTIDE SEQUENCE [LARGE SCALE GENOMIC DNA]</scope>
    <source>
        <strain evidence="9">cv. Monte Gargano</strain>
    </source>
</reference>
<evidence type="ECO:0000313" key="8">
    <source>
        <dbReference type="EMBL" id="EOA27047.1"/>
    </source>
</evidence>
<dbReference type="InterPro" id="IPR039657">
    <property type="entry name" value="Dimethylallyltransferase"/>
</dbReference>
<dbReference type="GO" id="GO:0005524">
    <property type="term" value="F:ATP binding"/>
    <property type="evidence" value="ECO:0007669"/>
    <property type="project" value="UniProtKB-KW"/>
</dbReference>
<dbReference type="InterPro" id="IPR018022">
    <property type="entry name" value="IPT"/>
</dbReference>
<keyword evidence="3" id="KW-0203">Cytokinin biosynthesis</keyword>
<dbReference type="eggNOG" id="KOG1384">
    <property type="taxonomic scope" value="Eukaryota"/>
</dbReference>
<protein>
    <submittedName>
        <fullName evidence="8">Uncharacterized protein</fullName>
    </submittedName>
</protein>
<evidence type="ECO:0000256" key="4">
    <source>
        <dbReference type="ARBA" id="ARBA00022741"/>
    </source>
</evidence>
<dbReference type="STRING" id="81985.R0FVT7"/>
<dbReference type="GO" id="GO:0005739">
    <property type="term" value="C:mitochondrion"/>
    <property type="evidence" value="ECO:0007669"/>
    <property type="project" value="TreeGrafter"/>
</dbReference>
<keyword evidence="5 6" id="KW-0067">ATP-binding</keyword>
<keyword evidence="4 6" id="KW-0547">Nucleotide-binding</keyword>
<dbReference type="GO" id="GO:0009691">
    <property type="term" value="P:cytokinin biosynthetic process"/>
    <property type="evidence" value="ECO:0007669"/>
    <property type="project" value="UniProtKB-KW"/>
</dbReference>
<organism evidence="8 9">
    <name type="scientific">Capsella rubella</name>
    <dbReference type="NCBI Taxonomy" id="81985"/>
    <lineage>
        <taxon>Eukaryota</taxon>
        <taxon>Viridiplantae</taxon>
        <taxon>Streptophyta</taxon>
        <taxon>Embryophyta</taxon>
        <taxon>Tracheophyta</taxon>
        <taxon>Spermatophyta</taxon>
        <taxon>Magnoliopsida</taxon>
        <taxon>eudicotyledons</taxon>
        <taxon>Gunneridae</taxon>
        <taxon>Pentapetalae</taxon>
        <taxon>rosids</taxon>
        <taxon>malvids</taxon>
        <taxon>Brassicales</taxon>
        <taxon>Brassicaceae</taxon>
        <taxon>Camelineae</taxon>
        <taxon>Capsella</taxon>
    </lineage>
</organism>
<evidence type="ECO:0000256" key="5">
    <source>
        <dbReference type="ARBA" id="ARBA00022840"/>
    </source>
</evidence>
<dbReference type="SUPFAM" id="SSF52540">
    <property type="entry name" value="P-loop containing nucleoside triphosphate hydrolases"/>
    <property type="match status" value="1"/>
</dbReference>
<evidence type="ECO:0000256" key="2">
    <source>
        <dbReference type="ARBA" id="ARBA00022679"/>
    </source>
</evidence>
<accession>R0FVT7</accession>
<evidence type="ECO:0000256" key="7">
    <source>
        <dbReference type="SAM" id="MobiDB-lite"/>
    </source>
</evidence>
<dbReference type="SUPFAM" id="SSF57667">
    <property type="entry name" value="beta-beta-alpha zinc fingers"/>
    <property type="match status" value="1"/>
</dbReference>
<dbReference type="HAMAP" id="MF_00185">
    <property type="entry name" value="IPP_trans"/>
    <property type="match status" value="1"/>
</dbReference>